<protein>
    <submittedName>
        <fullName evidence="2">Uncharacterized protein</fullName>
    </submittedName>
</protein>
<keyword evidence="1" id="KW-1133">Transmembrane helix</keyword>
<organism evidence="2 3">
    <name type="scientific">Phreatobacter stygius</name>
    <dbReference type="NCBI Taxonomy" id="1940610"/>
    <lineage>
        <taxon>Bacteria</taxon>
        <taxon>Pseudomonadati</taxon>
        <taxon>Pseudomonadota</taxon>
        <taxon>Alphaproteobacteria</taxon>
        <taxon>Hyphomicrobiales</taxon>
        <taxon>Phreatobacteraceae</taxon>
        <taxon>Phreatobacter</taxon>
    </lineage>
</organism>
<dbReference type="KEGG" id="pstg:E8M01_05330"/>
<evidence type="ECO:0000313" key="3">
    <source>
        <dbReference type="Proteomes" id="UP000298781"/>
    </source>
</evidence>
<gene>
    <name evidence="2" type="ORF">E8M01_05330</name>
</gene>
<keyword evidence="3" id="KW-1185">Reference proteome</keyword>
<feature type="transmembrane region" description="Helical" evidence="1">
    <location>
        <begin position="24"/>
        <end position="46"/>
    </location>
</feature>
<dbReference type="OrthoDB" id="9813819at2"/>
<name>A0A4D7B682_9HYPH</name>
<reference evidence="2 3" key="1">
    <citation type="submission" date="2019-04" db="EMBL/GenBank/DDBJ databases">
        <title>Phreatobacter aquaticus sp. nov.</title>
        <authorList>
            <person name="Choi A."/>
        </authorList>
    </citation>
    <scope>NUCLEOTIDE SEQUENCE [LARGE SCALE GENOMIC DNA]</scope>
    <source>
        <strain evidence="2 3">KCTC 52518</strain>
    </source>
</reference>
<keyword evidence="1" id="KW-0472">Membrane</keyword>
<dbReference type="EMBL" id="CP039690">
    <property type="protein sequence ID" value="QCI63712.1"/>
    <property type="molecule type" value="Genomic_DNA"/>
</dbReference>
<evidence type="ECO:0000256" key="1">
    <source>
        <dbReference type="SAM" id="Phobius"/>
    </source>
</evidence>
<dbReference type="AlphaFoldDB" id="A0A4D7B682"/>
<keyword evidence="1" id="KW-0812">Transmembrane</keyword>
<accession>A0A4D7B682</accession>
<feature type="transmembrane region" description="Helical" evidence="1">
    <location>
        <begin position="66"/>
        <end position="87"/>
    </location>
</feature>
<dbReference type="RefSeq" id="WP_136959169.1">
    <property type="nucleotide sequence ID" value="NZ_CP039690.1"/>
</dbReference>
<sequence length="104" mass="10908">MPRTSHPLLRRPGRRGFPQAHPRVPTIISAGVVIALLVALAVAAFFLSSELVDPSTFEDGADPETLVMSGTVLIAILGFSGLLVHMLRKGVSGGGQDKDPIVPV</sequence>
<proteinExistence type="predicted"/>
<evidence type="ECO:0000313" key="2">
    <source>
        <dbReference type="EMBL" id="QCI63712.1"/>
    </source>
</evidence>
<dbReference type="Proteomes" id="UP000298781">
    <property type="component" value="Chromosome"/>
</dbReference>